<dbReference type="EMBL" id="AHXC01000019">
    <property type="protein sequence ID" value="ELA99720.1"/>
    <property type="molecule type" value="Genomic_DNA"/>
</dbReference>
<proteinExistence type="predicted"/>
<dbReference type="RefSeq" id="WP_002333291.1">
    <property type="nucleotide sequence ID" value="NZ_KB029696.1"/>
</dbReference>
<evidence type="ECO:0000313" key="2">
    <source>
        <dbReference type="Proteomes" id="UP000010553"/>
    </source>
</evidence>
<accession>A0A828ZMH0</accession>
<name>A0A828ZMH0_ENTFC</name>
<evidence type="ECO:0000313" key="1">
    <source>
        <dbReference type="EMBL" id="ELA99720.1"/>
    </source>
</evidence>
<reference evidence="1 2" key="1">
    <citation type="submission" date="2012-12" db="EMBL/GenBank/DDBJ databases">
        <title>The Genome Sequence of Enterococcus faecium E1590.</title>
        <authorList>
            <consortium name="The Broad Institute Genome Sequencing Platform"/>
            <consortium name="The Broad Institute Genome Sequencing Center for Infectious Disease"/>
            <person name="Earl A.M."/>
            <person name="Gilmore M.S."/>
            <person name="van Schaik W."/>
            <person name="Lebreton F."/>
            <person name="Willems R.J."/>
            <person name="Walker B."/>
            <person name="Young S.K."/>
            <person name="Zeng Q."/>
            <person name="Gargeya S."/>
            <person name="Fitzgerald M."/>
            <person name="Haas B."/>
            <person name="Abouelleil A."/>
            <person name="Alvarado L."/>
            <person name="Arachchi H.M."/>
            <person name="Berlin A.M."/>
            <person name="Chapman S.B."/>
            <person name="Dewar J."/>
            <person name="Goldberg J."/>
            <person name="Griggs A."/>
            <person name="Gujja S."/>
            <person name="Hansen M."/>
            <person name="Howarth C."/>
            <person name="Imamovic A."/>
            <person name="Larimer J."/>
            <person name="McCowan C."/>
            <person name="Murphy C."/>
            <person name="Neiman D."/>
            <person name="Pearson M."/>
            <person name="Priest M."/>
            <person name="Roberts A."/>
            <person name="Saif S."/>
            <person name="Shea T."/>
            <person name="Sisk P."/>
            <person name="Sykes S."/>
            <person name="Wortman J."/>
            <person name="Nusbaum C."/>
            <person name="Birren B."/>
        </authorList>
    </citation>
    <scope>NUCLEOTIDE SEQUENCE [LARGE SCALE GENOMIC DNA]</scope>
    <source>
        <strain evidence="1 2">E1590</strain>
    </source>
</reference>
<gene>
    <name evidence="1" type="ORF">OIE_05827</name>
</gene>
<sequence>MIKKIKTLIDGFLLERKLVKVRELIKIHIDSGERSMYWVATDSEKQNVMNMIRFFEIAFEDGYFATGEYFDASSWMSSNPEEVWQIYLEMKEVAEG</sequence>
<dbReference type="AlphaFoldDB" id="A0A828ZMH0"/>
<protein>
    <submittedName>
        <fullName evidence="1">Uncharacterized protein</fullName>
    </submittedName>
</protein>
<organism evidence="1 2">
    <name type="scientific">Enterococcus faecium EnGen0003</name>
    <dbReference type="NCBI Taxonomy" id="1138901"/>
    <lineage>
        <taxon>Bacteria</taxon>
        <taxon>Bacillati</taxon>
        <taxon>Bacillota</taxon>
        <taxon>Bacilli</taxon>
        <taxon>Lactobacillales</taxon>
        <taxon>Enterococcaceae</taxon>
        <taxon>Enterococcus</taxon>
    </lineage>
</organism>
<comment type="caution">
    <text evidence="1">The sequence shown here is derived from an EMBL/GenBank/DDBJ whole genome shotgun (WGS) entry which is preliminary data.</text>
</comment>
<dbReference type="Proteomes" id="UP000010553">
    <property type="component" value="Unassembled WGS sequence"/>
</dbReference>